<comment type="caution">
    <text evidence="1">The sequence shown here is derived from an EMBL/GenBank/DDBJ whole genome shotgun (WGS) entry which is preliminary data.</text>
</comment>
<organism evidence="1 2">
    <name type="scientific">Inquilinus ginsengisoli</name>
    <dbReference type="NCBI Taxonomy" id="363840"/>
    <lineage>
        <taxon>Bacteria</taxon>
        <taxon>Pseudomonadati</taxon>
        <taxon>Pseudomonadota</taxon>
        <taxon>Alphaproteobacteria</taxon>
        <taxon>Rhodospirillales</taxon>
        <taxon>Rhodospirillaceae</taxon>
        <taxon>Inquilinus</taxon>
    </lineage>
</organism>
<protein>
    <submittedName>
        <fullName evidence="1">Uncharacterized protein</fullName>
    </submittedName>
</protein>
<sequence length="154" mass="16716">MKFSIGEDSGFHDAIVPRNPAVLSPRRLSDPYVEFRSAGLRGDRVACWPRTGLLDVVPATRGFSVDLVPVAGEDPVVDRVRHLAKPPGGGHLPAPASWTPASAEEWRRSASLLPADAIGRNAAKIQHTLSWFAKRIRHGADCLSRRSKGLGRPQ</sequence>
<dbReference type="Proteomes" id="UP001262410">
    <property type="component" value="Unassembled WGS sequence"/>
</dbReference>
<evidence type="ECO:0000313" key="1">
    <source>
        <dbReference type="EMBL" id="MDR6288661.1"/>
    </source>
</evidence>
<reference evidence="1 2" key="1">
    <citation type="submission" date="2023-07" db="EMBL/GenBank/DDBJ databases">
        <title>Sorghum-associated microbial communities from plants grown in Nebraska, USA.</title>
        <authorList>
            <person name="Schachtman D."/>
        </authorList>
    </citation>
    <scope>NUCLEOTIDE SEQUENCE [LARGE SCALE GENOMIC DNA]</scope>
    <source>
        <strain evidence="1 2">584</strain>
    </source>
</reference>
<evidence type="ECO:0000313" key="2">
    <source>
        <dbReference type="Proteomes" id="UP001262410"/>
    </source>
</evidence>
<name>A0ABU1JJ75_9PROT</name>
<proteinExistence type="predicted"/>
<accession>A0ABU1JJ75</accession>
<gene>
    <name evidence="1" type="ORF">E9232_001168</name>
</gene>
<dbReference type="RefSeq" id="WP_309792674.1">
    <property type="nucleotide sequence ID" value="NZ_JAVDPW010000002.1"/>
</dbReference>
<dbReference type="EMBL" id="JAVDPW010000002">
    <property type="protein sequence ID" value="MDR6288661.1"/>
    <property type="molecule type" value="Genomic_DNA"/>
</dbReference>
<keyword evidence="2" id="KW-1185">Reference proteome</keyword>